<dbReference type="Gene3D" id="2.170.130.10">
    <property type="entry name" value="TonB-dependent receptor, plug domain"/>
    <property type="match status" value="1"/>
</dbReference>
<protein>
    <submittedName>
        <fullName evidence="9">TonB-dependent receptor</fullName>
    </submittedName>
</protein>
<dbReference type="PANTHER" id="PTHR30069">
    <property type="entry name" value="TONB-DEPENDENT OUTER MEMBRANE RECEPTOR"/>
    <property type="match status" value="1"/>
</dbReference>
<dbReference type="GO" id="GO:0009279">
    <property type="term" value="C:cell outer membrane"/>
    <property type="evidence" value="ECO:0007669"/>
    <property type="project" value="UniProtKB-SubCell"/>
</dbReference>
<dbReference type="RefSeq" id="WP_116976163.1">
    <property type="nucleotide sequence ID" value="NZ_QPMM01000006.1"/>
</dbReference>
<evidence type="ECO:0000256" key="5">
    <source>
        <dbReference type="ARBA" id="ARBA00022729"/>
    </source>
</evidence>
<gene>
    <name evidence="9" type="ORF">DVR12_13340</name>
</gene>
<name>A0A3E1YAM7_9BACT</name>
<dbReference type="AlphaFoldDB" id="A0A3E1YAM7"/>
<keyword evidence="4" id="KW-0812">Transmembrane</keyword>
<dbReference type="EMBL" id="QPMM01000006">
    <property type="protein sequence ID" value="RFS22770.1"/>
    <property type="molecule type" value="Genomic_DNA"/>
</dbReference>
<dbReference type="SUPFAM" id="SSF49464">
    <property type="entry name" value="Carboxypeptidase regulatory domain-like"/>
    <property type="match status" value="1"/>
</dbReference>
<evidence type="ECO:0000256" key="1">
    <source>
        <dbReference type="ARBA" id="ARBA00004571"/>
    </source>
</evidence>
<dbReference type="InterPro" id="IPR012910">
    <property type="entry name" value="Plug_dom"/>
</dbReference>
<proteinExistence type="predicted"/>
<organism evidence="9 10">
    <name type="scientific">Chitinophaga silvatica</name>
    <dbReference type="NCBI Taxonomy" id="2282649"/>
    <lineage>
        <taxon>Bacteria</taxon>
        <taxon>Pseudomonadati</taxon>
        <taxon>Bacteroidota</taxon>
        <taxon>Chitinophagia</taxon>
        <taxon>Chitinophagales</taxon>
        <taxon>Chitinophagaceae</taxon>
        <taxon>Chitinophaga</taxon>
    </lineage>
</organism>
<dbReference type="Pfam" id="PF07715">
    <property type="entry name" value="Plug"/>
    <property type="match status" value="1"/>
</dbReference>
<dbReference type="Gene3D" id="2.60.40.1120">
    <property type="entry name" value="Carboxypeptidase-like, regulatory domain"/>
    <property type="match status" value="1"/>
</dbReference>
<keyword evidence="10" id="KW-1185">Reference proteome</keyword>
<evidence type="ECO:0000256" key="4">
    <source>
        <dbReference type="ARBA" id="ARBA00022692"/>
    </source>
</evidence>
<evidence type="ECO:0000256" key="6">
    <source>
        <dbReference type="ARBA" id="ARBA00023136"/>
    </source>
</evidence>
<keyword evidence="5" id="KW-0732">Signal</keyword>
<comment type="subcellular location">
    <subcellularLocation>
        <location evidence="1">Cell outer membrane</location>
        <topology evidence="1">Multi-pass membrane protein</topology>
    </subcellularLocation>
</comment>
<reference evidence="9 10" key="1">
    <citation type="submission" date="2018-07" db="EMBL/GenBank/DDBJ databases">
        <title>Chitinophaga K2CV101002-2 sp. nov., isolated from a monsoon evergreen broad-leaved forest soil.</title>
        <authorList>
            <person name="Lv Y."/>
        </authorList>
    </citation>
    <scope>NUCLEOTIDE SEQUENCE [LARGE SCALE GENOMIC DNA]</scope>
    <source>
        <strain evidence="9 10">GDMCC 1.1288</strain>
    </source>
</reference>
<evidence type="ECO:0000259" key="8">
    <source>
        <dbReference type="Pfam" id="PF07715"/>
    </source>
</evidence>
<evidence type="ECO:0000313" key="10">
    <source>
        <dbReference type="Proteomes" id="UP000260644"/>
    </source>
</evidence>
<evidence type="ECO:0000256" key="7">
    <source>
        <dbReference type="ARBA" id="ARBA00023237"/>
    </source>
</evidence>
<dbReference type="InterPro" id="IPR037066">
    <property type="entry name" value="Plug_dom_sf"/>
</dbReference>
<evidence type="ECO:0000256" key="2">
    <source>
        <dbReference type="ARBA" id="ARBA00022448"/>
    </source>
</evidence>
<dbReference type="GO" id="GO:0015344">
    <property type="term" value="F:siderophore uptake transmembrane transporter activity"/>
    <property type="evidence" value="ECO:0007669"/>
    <property type="project" value="TreeGrafter"/>
</dbReference>
<dbReference type="GO" id="GO:0044718">
    <property type="term" value="P:siderophore transmembrane transport"/>
    <property type="evidence" value="ECO:0007669"/>
    <property type="project" value="TreeGrafter"/>
</dbReference>
<keyword evidence="9" id="KW-0675">Receptor</keyword>
<keyword evidence="7" id="KW-0998">Cell outer membrane</keyword>
<dbReference type="Pfam" id="PF13715">
    <property type="entry name" value="CarbopepD_reg_2"/>
    <property type="match status" value="1"/>
</dbReference>
<keyword evidence="3" id="KW-1134">Transmembrane beta strand</keyword>
<evidence type="ECO:0000256" key="3">
    <source>
        <dbReference type="ARBA" id="ARBA00022452"/>
    </source>
</evidence>
<keyword evidence="6" id="KW-0472">Membrane</keyword>
<keyword evidence="2" id="KW-0813">Transport</keyword>
<dbReference type="SUPFAM" id="SSF56935">
    <property type="entry name" value="Porins"/>
    <property type="match status" value="1"/>
</dbReference>
<dbReference type="PANTHER" id="PTHR30069:SF29">
    <property type="entry name" value="HEMOGLOBIN AND HEMOGLOBIN-HAPTOGLOBIN-BINDING PROTEIN 1-RELATED"/>
    <property type="match status" value="1"/>
</dbReference>
<dbReference type="InterPro" id="IPR039426">
    <property type="entry name" value="TonB-dep_rcpt-like"/>
</dbReference>
<accession>A0A3E1YAM7</accession>
<comment type="caution">
    <text evidence="9">The sequence shown here is derived from an EMBL/GenBank/DDBJ whole genome shotgun (WGS) entry which is preliminary data.</text>
</comment>
<dbReference type="OrthoDB" id="9803050at2"/>
<dbReference type="Gene3D" id="2.40.170.20">
    <property type="entry name" value="TonB-dependent receptor, beta-barrel domain"/>
    <property type="match status" value="1"/>
</dbReference>
<evidence type="ECO:0000313" key="9">
    <source>
        <dbReference type="EMBL" id="RFS22770.1"/>
    </source>
</evidence>
<dbReference type="Proteomes" id="UP000260644">
    <property type="component" value="Unassembled WGS sequence"/>
</dbReference>
<dbReference type="InterPro" id="IPR008969">
    <property type="entry name" value="CarboxyPept-like_regulatory"/>
</dbReference>
<sequence length="868" mass="98365">MSLAAKLLTGMLIFCFPLRVFAWNWQTKITVVVKDQTLEQVCALIEKEYGIHFLYSPGLVNLSEKVSITAYNQRLKKVLEALLCPAHIRFARAGEQIILLPPKKQSITVNGFVRDAVSNENLIGATIYDPITKQGTITNAYGFFSLTLPVDTVNLFISYIGYQSKQLTVTDNQSGILQIQLPLEGNLQEVVVHPSSSPLQEQTQMSKMSLPNTAVKGMPRLLGEVDIMRTLQSLPGVNGGMNGAGGLYVRGGSPDQNLVLIDGSPVFNSSHFFGVFSLLNANVVKTTDLYKGAFPARFGGRLSSIIDIATKEGDMKSFHGDAAIGLISTKFNLEGPIIKDKTSFMISARRSYPDLLIKPMLVQDDGLGRDGDFQAFFYDFNLKVNHIISPKDRIFFSFYKGDDFLLLEDKEESKNTQGSKFQLGWGNTIAAIRWNRVYSPKLFSNVTANYSQYSFFTQFENKYLKIDSVNLSNISGKYNSTMATAGLRIDFDYRPMPAHTIKYGAVATMHYFKPANSSFEDTESPVKPLDTLNKGMRINGVEMSLYAEDEWRMRPNFFANIGVHGSMFVVEGRYYYSLQPRLGLRYLLPGNWAAKAAYTHMNQYIHLLSGSAISLPTDLWVPSTQRVAPMYSHQVTAGIAKTFEEMYELSLEGYFKSMYNMIENNENTTIFNKDVGRWDEHVTVGKGWSYGAEVMWQKKEGNTTGWIGYTLSWSNRRFPGLNDDKTYPFKYDQRHNIELVLVHQLGKNWEVSASWHYNSGTPYTMPVSSYGGIENPSPWEPSTPTTIDKYSEINNFRGRDSHRLDVGITYSKQKKRWLKSWNFSVYNVYNRRNPYFYVMDVDPVSMKRYLNQITILPILPSITYAVKF</sequence>
<dbReference type="InterPro" id="IPR036942">
    <property type="entry name" value="Beta-barrel_TonB_sf"/>
</dbReference>
<feature type="domain" description="TonB-dependent receptor plug" evidence="8">
    <location>
        <begin position="225"/>
        <end position="301"/>
    </location>
</feature>